<evidence type="ECO:0000313" key="5">
    <source>
        <dbReference type="Proteomes" id="UP000075884"/>
    </source>
</evidence>
<organism evidence="4 5">
    <name type="scientific">Anopheles dirus</name>
    <dbReference type="NCBI Taxonomy" id="7168"/>
    <lineage>
        <taxon>Eukaryota</taxon>
        <taxon>Metazoa</taxon>
        <taxon>Ecdysozoa</taxon>
        <taxon>Arthropoda</taxon>
        <taxon>Hexapoda</taxon>
        <taxon>Insecta</taxon>
        <taxon>Pterygota</taxon>
        <taxon>Neoptera</taxon>
        <taxon>Endopterygota</taxon>
        <taxon>Diptera</taxon>
        <taxon>Nematocera</taxon>
        <taxon>Culicoidea</taxon>
        <taxon>Culicidae</taxon>
        <taxon>Anophelinae</taxon>
        <taxon>Anopheles</taxon>
    </lineage>
</organism>
<dbReference type="SUPFAM" id="SSF48403">
    <property type="entry name" value="Ankyrin repeat"/>
    <property type="match status" value="1"/>
</dbReference>
<accession>A0A182NVI4</accession>
<name>A0A182NVI4_9DIPT</name>
<proteinExistence type="predicted"/>
<dbReference type="STRING" id="7168.A0A182NVI4"/>
<dbReference type="InterPro" id="IPR056237">
    <property type="entry name" value="ANKLE2_3rd"/>
</dbReference>
<sequence>MTYYAIFIENLAERCFKCFYKDLDEVLAVLKRCEHARMKAFSTCEEAVLFFMHGPVHPVVEIRAKFAQLIERNNVEAVRDAICQNPRYLINLGGTPTILNAYPRYNALHIAAIEGRAEICRLILQAVSSPAFVAQRYGKPATDEVNSSLLDLYLNTPDDCRYWTPLLFAVMFGWPEVVRQLVAFPLCQITVPNAHWLTASDFVCNRAAAANDTKQPRAAIVAMLRDNYIVPLIRTQQSIEPPVVGEPFSLTDPPMLVEDGRTMDWKRMRRGIRAFAGPMARDKAQEFYKRWKTPPRLNVVLDCAASMNKTKRAKLQPADNFRFVCEVTQATYGKDELTTTPAYIERAIRISDRDKGLETIGRMLAAEMQVGWQEYWELLGTFCNLADKSGLAQLEAYLRNGPDPTRQDYHVQNALRMIEIDPHSFPRVHAWKCANLILSEPKPRCSKGFEKEFM</sequence>
<protein>
    <recommendedName>
        <fullName evidence="3">ANKLE2 third alpha/beta domain-containing protein</fullName>
    </recommendedName>
</protein>
<dbReference type="EnsemblMetazoa" id="ADIR011685-RA">
    <property type="protein sequence ID" value="ADIR011685-PA"/>
    <property type="gene ID" value="ADIR011685"/>
</dbReference>
<feature type="domain" description="ANKLE2 third alpha/beta" evidence="3">
    <location>
        <begin position="346"/>
        <end position="375"/>
    </location>
</feature>
<keyword evidence="5" id="KW-1185">Reference proteome</keyword>
<dbReference type="Pfam" id="PF24567">
    <property type="entry name" value="ANKLE2_3rd"/>
    <property type="match status" value="2"/>
</dbReference>
<evidence type="ECO:0000259" key="3">
    <source>
        <dbReference type="Pfam" id="PF24567"/>
    </source>
</evidence>
<reference evidence="4" key="2">
    <citation type="submission" date="2020-05" db="UniProtKB">
        <authorList>
            <consortium name="EnsemblMetazoa"/>
        </authorList>
    </citation>
    <scope>IDENTIFICATION</scope>
    <source>
        <strain evidence="4">WRAIR2</strain>
    </source>
</reference>
<keyword evidence="1" id="KW-0040">ANK repeat</keyword>
<dbReference type="VEuPathDB" id="VectorBase:ADIR011685"/>
<evidence type="ECO:0000256" key="1">
    <source>
        <dbReference type="ARBA" id="ARBA00023043"/>
    </source>
</evidence>
<evidence type="ECO:0000256" key="2">
    <source>
        <dbReference type="ARBA" id="ARBA00023306"/>
    </source>
</evidence>
<reference evidence="5" key="1">
    <citation type="submission" date="2013-03" db="EMBL/GenBank/DDBJ databases">
        <title>The Genome Sequence of Anopheles dirus WRAIR2.</title>
        <authorList>
            <consortium name="The Broad Institute Genomics Platform"/>
            <person name="Neafsey D.E."/>
            <person name="Walton C."/>
            <person name="Walker B."/>
            <person name="Young S.K."/>
            <person name="Zeng Q."/>
            <person name="Gargeya S."/>
            <person name="Fitzgerald M."/>
            <person name="Haas B."/>
            <person name="Abouelleil A."/>
            <person name="Allen A.W."/>
            <person name="Alvarado L."/>
            <person name="Arachchi H.M."/>
            <person name="Berlin A.M."/>
            <person name="Chapman S.B."/>
            <person name="Gainer-Dewar J."/>
            <person name="Goldberg J."/>
            <person name="Griggs A."/>
            <person name="Gujja S."/>
            <person name="Hansen M."/>
            <person name="Howarth C."/>
            <person name="Imamovic A."/>
            <person name="Ireland A."/>
            <person name="Larimer J."/>
            <person name="McCowan C."/>
            <person name="Murphy C."/>
            <person name="Pearson M."/>
            <person name="Poon T.W."/>
            <person name="Priest M."/>
            <person name="Roberts A."/>
            <person name="Saif S."/>
            <person name="Shea T."/>
            <person name="Sisk P."/>
            <person name="Sykes S."/>
            <person name="Wortman J."/>
            <person name="Nusbaum C."/>
            <person name="Birren B."/>
        </authorList>
    </citation>
    <scope>NUCLEOTIDE SEQUENCE [LARGE SCALE GENOMIC DNA]</scope>
    <source>
        <strain evidence="5">WRAIR2</strain>
    </source>
</reference>
<dbReference type="GO" id="GO:0005783">
    <property type="term" value="C:endoplasmic reticulum"/>
    <property type="evidence" value="ECO:0007669"/>
    <property type="project" value="TreeGrafter"/>
</dbReference>
<dbReference type="InterPro" id="IPR036770">
    <property type="entry name" value="Ankyrin_rpt-contain_sf"/>
</dbReference>
<dbReference type="AlphaFoldDB" id="A0A182NVI4"/>
<feature type="domain" description="ANKLE2 third alpha/beta" evidence="3">
    <location>
        <begin position="228"/>
        <end position="299"/>
    </location>
</feature>
<evidence type="ECO:0000313" key="4">
    <source>
        <dbReference type="EnsemblMetazoa" id="ADIR011685-PA"/>
    </source>
</evidence>
<dbReference type="PANTHER" id="PTHR12349">
    <property type="entry name" value="ANKYRIN REPEAT AND LEM DOMAIN-CONTAINING PROTEIN 2"/>
    <property type="match status" value="1"/>
</dbReference>
<dbReference type="Gene3D" id="1.25.40.20">
    <property type="entry name" value="Ankyrin repeat-containing domain"/>
    <property type="match status" value="1"/>
</dbReference>
<keyword evidence="2" id="KW-0131">Cell cycle</keyword>
<dbReference type="GO" id="GO:0051721">
    <property type="term" value="F:protein phosphatase 2A binding"/>
    <property type="evidence" value="ECO:0007669"/>
    <property type="project" value="TreeGrafter"/>
</dbReference>
<dbReference type="PANTHER" id="PTHR12349:SF4">
    <property type="entry name" value="ANKYRIN REPEAT AND LEM DOMAIN-CONTAINING PROTEIN 2"/>
    <property type="match status" value="1"/>
</dbReference>
<dbReference type="Proteomes" id="UP000075884">
    <property type="component" value="Unassembled WGS sequence"/>
</dbReference>